<dbReference type="InterPro" id="IPR049712">
    <property type="entry name" value="Poly_export"/>
</dbReference>
<feature type="transmembrane region" description="Helical" evidence="2">
    <location>
        <begin position="21"/>
        <end position="41"/>
    </location>
</feature>
<evidence type="ECO:0000259" key="3">
    <source>
        <dbReference type="Pfam" id="PF02563"/>
    </source>
</evidence>
<comment type="caution">
    <text evidence="4">The sequence shown here is derived from an EMBL/GenBank/DDBJ whole genome shotgun (WGS) entry which is preliminary data.</text>
</comment>
<accession>A0ABQ1N0N7</accession>
<dbReference type="Gene3D" id="3.30.1950.10">
    <property type="entry name" value="wza like domain"/>
    <property type="match status" value="1"/>
</dbReference>
<dbReference type="InterPro" id="IPR003715">
    <property type="entry name" value="Poly_export_N"/>
</dbReference>
<reference evidence="5" key="1">
    <citation type="journal article" date="2019" name="Int. J. Syst. Evol. Microbiol.">
        <title>The Global Catalogue of Microorganisms (GCM) 10K type strain sequencing project: providing services to taxonomists for standard genome sequencing and annotation.</title>
        <authorList>
            <consortium name="The Broad Institute Genomics Platform"/>
            <consortium name="The Broad Institute Genome Sequencing Center for Infectious Disease"/>
            <person name="Wu L."/>
            <person name="Ma J."/>
        </authorList>
    </citation>
    <scope>NUCLEOTIDE SEQUENCE [LARGE SCALE GENOMIC DNA]</scope>
    <source>
        <strain evidence="5">CGMCC 1.10832</strain>
    </source>
</reference>
<dbReference type="PANTHER" id="PTHR33619:SF3">
    <property type="entry name" value="POLYSACCHARIDE EXPORT PROTEIN GFCE-RELATED"/>
    <property type="match status" value="1"/>
</dbReference>
<evidence type="ECO:0000313" key="5">
    <source>
        <dbReference type="Proteomes" id="UP000636010"/>
    </source>
</evidence>
<organism evidence="4 5">
    <name type="scientific">Marivirga lumbricoides</name>
    <dbReference type="NCBI Taxonomy" id="1046115"/>
    <lineage>
        <taxon>Bacteria</taxon>
        <taxon>Pseudomonadati</taxon>
        <taxon>Bacteroidota</taxon>
        <taxon>Cytophagia</taxon>
        <taxon>Cytophagales</taxon>
        <taxon>Marivirgaceae</taxon>
        <taxon>Marivirga</taxon>
    </lineage>
</organism>
<keyword evidence="2" id="KW-1133">Transmembrane helix</keyword>
<sequence length="285" mass="31666">MSFAELVIFLHLVRKNNSTPFYTYPFYILIAAFFLSGCKVYKQNIILQAEEDLNVEQFQNEIAKVEEAYEIKAGDKLMIEVYTNKGERVLDPNLEIGSTTGAGAQMQSKPSKEFDVLPTGEINLPLLGKVKVTGYSINLLQQTLQEQYSEIYIEPYVRVSPLNRRVIVLGAMGGHVIPLANEKMNLLEVLALSGGLTKDSKGGNIRLIRGPLDNPAVQIIDLSTIEGMQKANLDIIPGDIVYVEPQRRIFNESVRDFAPILGIIANIATLVLVIQNIQSSNDDPQ</sequence>
<keyword evidence="2" id="KW-0472">Membrane</keyword>
<proteinExistence type="predicted"/>
<name>A0ABQ1N0N7_9BACT</name>
<evidence type="ECO:0000313" key="4">
    <source>
        <dbReference type="EMBL" id="GGC50709.1"/>
    </source>
</evidence>
<feature type="transmembrane region" description="Helical" evidence="2">
    <location>
        <begin position="257"/>
        <end position="277"/>
    </location>
</feature>
<feature type="domain" description="Polysaccharide export protein N-terminal" evidence="3">
    <location>
        <begin position="64"/>
        <end position="160"/>
    </location>
</feature>
<keyword evidence="2" id="KW-0812">Transmembrane</keyword>
<evidence type="ECO:0000256" key="1">
    <source>
        <dbReference type="ARBA" id="ARBA00022729"/>
    </source>
</evidence>
<gene>
    <name evidence="4" type="ORF">GCM10011506_40520</name>
</gene>
<protein>
    <submittedName>
        <fullName evidence="4">Polysaccharide export protein, BexD/CtrA/VexA family</fullName>
    </submittedName>
</protein>
<dbReference type="EMBL" id="BMEC01000015">
    <property type="protein sequence ID" value="GGC50709.1"/>
    <property type="molecule type" value="Genomic_DNA"/>
</dbReference>
<keyword evidence="1" id="KW-0732">Signal</keyword>
<dbReference type="PANTHER" id="PTHR33619">
    <property type="entry name" value="POLYSACCHARIDE EXPORT PROTEIN GFCE-RELATED"/>
    <property type="match status" value="1"/>
</dbReference>
<evidence type="ECO:0000256" key="2">
    <source>
        <dbReference type="SAM" id="Phobius"/>
    </source>
</evidence>
<dbReference type="Pfam" id="PF02563">
    <property type="entry name" value="Poly_export"/>
    <property type="match status" value="1"/>
</dbReference>
<keyword evidence="5" id="KW-1185">Reference proteome</keyword>
<dbReference type="Proteomes" id="UP000636010">
    <property type="component" value="Unassembled WGS sequence"/>
</dbReference>